<dbReference type="RefSeq" id="WP_307467003.1">
    <property type="nucleotide sequence ID" value="NZ_JAURUR010000009.1"/>
</dbReference>
<feature type="region of interest" description="Disordered" evidence="1">
    <location>
        <begin position="29"/>
        <end position="60"/>
    </location>
</feature>
<sequence length="101" mass="10350">MTPPPHSGGVALTGVTLLSSPGLTGHCTAARRRARHPNPGTSLPHNSQPEHHPGSRNVDRVSCALIATSPARSQAGTPGVASGFTLVIRERMLVGRSATTG</sequence>
<evidence type="ECO:0008006" key="4">
    <source>
        <dbReference type="Google" id="ProtNLM"/>
    </source>
</evidence>
<dbReference type="Proteomes" id="UP001232163">
    <property type="component" value="Unassembled WGS sequence"/>
</dbReference>
<dbReference type="EMBL" id="JAURUR010000009">
    <property type="protein sequence ID" value="MDP9765254.1"/>
    <property type="molecule type" value="Genomic_DNA"/>
</dbReference>
<proteinExistence type="predicted"/>
<organism evidence="2 3">
    <name type="scientific">Deinococcus enclensis</name>
    <dbReference type="NCBI Taxonomy" id="1049582"/>
    <lineage>
        <taxon>Bacteria</taxon>
        <taxon>Thermotogati</taxon>
        <taxon>Deinococcota</taxon>
        <taxon>Deinococci</taxon>
        <taxon>Deinococcales</taxon>
        <taxon>Deinococcaceae</taxon>
        <taxon>Deinococcus</taxon>
    </lineage>
</organism>
<accession>A0ABT9MGB8</accession>
<name>A0ABT9MGB8_9DEIO</name>
<protein>
    <recommendedName>
        <fullName evidence="4">Secreted protein</fullName>
    </recommendedName>
</protein>
<keyword evidence="3" id="KW-1185">Reference proteome</keyword>
<gene>
    <name evidence="2" type="ORF">QO006_002702</name>
</gene>
<evidence type="ECO:0000313" key="2">
    <source>
        <dbReference type="EMBL" id="MDP9765254.1"/>
    </source>
</evidence>
<comment type="caution">
    <text evidence="2">The sequence shown here is derived from an EMBL/GenBank/DDBJ whole genome shotgun (WGS) entry which is preliminary data.</text>
</comment>
<evidence type="ECO:0000256" key="1">
    <source>
        <dbReference type="SAM" id="MobiDB-lite"/>
    </source>
</evidence>
<evidence type="ECO:0000313" key="3">
    <source>
        <dbReference type="Proteomes" id="UP001232163"/>
    </source>
</evidence>
<reference evidence="2 3" key="1">
    <citation type="submission" date="2023-07" db="EMBL/GenBank/DDBJ databases">
        <title>Genomic Encyclopedia of Type Strains, Phase IV (KMG-IV): sequencing the most valuable type-strain genomes for metagenomic binning, comparative biology and taxonomic classification.</title>
        <authorList>
            <person name="Goeker M."/>
        </authorList>
    </citation>
    <scope>NUCLEOTIDE SEQUENCE [LARGE SCALE GENOMIC DNA]</scope>
    <source>
        <strain evidence="2 3">NIO-1023</strain>
    </source>
</reference>
<feature type="compositionally biased region" description="Basic and acidic residues" evidence="1">
    <location>
        <begin position="48"/>
        <end position="59"/>
    </location>
</feature>